<dbReference type="PANTHER" id="PTHR43820">
    <property type="entry name" value="HIGH-AFFINITY BRANCHED-CHAIN AMINO ACID TRANSPORT ATP-BINDING PROTEIN LIVF"/>
    <property type="match status" value="1"/>
</dbReference>
<dbReference type="SUPFAM" id="SSF52540">
    <property type="entry name" value="P-loop containing nucleoside triphosphate hydrolases"/>
    <property type="match status" value="1"/>
</dbReference>
<gene>
    <name evidence="7" type="ORF">COV04_02005</name>
</gene>
<sequence>MNILQIFELSAGYKDIPVVKNVSFTIREGTMTVLMGPNGAGKSTLLKTLYGLTDVTSGVVQFLGNDITTLPTHKRATRGLGFVPQGRINFGLLTVAENLELGAYHLHEKAVIEKNIEEVYETFPVLRTKQNAYAFSLSGGEQQMLAIGRALVNVPRLLLLDEPSLGLSPKLVKETFATIAQIRDRFGLTVLLVEHNIRSVLDIANRGIIMVDGVIVADAETSELRGSEILKKVLVGAFD</sequence>
<dbReference type="Proteomes" id="UP000231152">
    <property type="component" value="Unassembled WGS sequence"/>
</dbReference>
<evidence type="ECO:0000256" key="3">
    <source>
        <dbReference type="ARBA" id="ARBA00022741"/>
    </source>
</evidence>
<dbReference type="GO" id="GO:0015658">
    <property type="term" value="F:branched-chain amino acid transmembrane transporter activity"/>
    <property type="evidence" value="ECO:0007669"/>
    <property type="project" value="TreeGrafter"/>
</dbReference>
<dbReference type="SMART" id="SM00382">
    <property type="entry name" value="AAA"/>
    <property type="match status" value="1"/>
</dbReference>
<dbReference type="InterPro" id="IPR017871">
    <property type="entry name" value="ABC_transporter-like_CS"/>
</dbReference>
<dbReference type="PANTHER" id="PTHR43820:SF7">
    <property type="entry name" value="BRANCHED-CHAIN AMINO ACID TRANSPORT ATP-BINDING PROTEIN LIVF-RELATED"/>
    <property type="match status" value="1"/>
</dbReference>
<dbReference type="GO" id="GO:0005524">
    <property type="term" value="F:ATP binding"/>
    <property type="evidence" value="ECO:0007669"/>
    <property type="project" value="UniProtKB-KW"/>
</dbReference>
<name>A0A2M8LEN9_9BACT</name>
<dbReference type="InterPro" id="IPR003439">
    <property type="entry name" value="ABC_transporter-like_ATP-bd"/>
</dbReference>
<evidence type="ECO:0000313" key="7">
    <source>
        <dbReference type="EMBL" id="PJE75910.1"/>
    </source>
</evidence>
<dbReference type="PROSITE" id="PS00211">
    <property type="entry name" value="ABC_TRANSPORTER_1"/>
    <property type="match status" value="1"/>
</dbReference>
<evidence type="ECO:0000256" key="5">
    <source>
        <dbReference type="ARBA" id="ARBA00022970"/>
    </source>
</evidence>
<evidence type="ECO:0000313" key="8">
    <source>
        <dbReference type="Proteomes" id="UP000231152"/>
    </source>
</evidence>
<evidence type="ECO:0000259" key="6">
    <source>
        <dbReference type="PROSITE" id="PS50893"/>
    </source>
</evidence>
<keyword evidence="5" id="KW-0029">Amino-acid transport</keyword>
<comment type="similarity">
    <text evidence="1">Belongs to the ABC transporter superfamily.</text>
</comment>
<keyword evidence="4 7" id="KW-0067">ATP-binding</keyword>
<dbReference type="InterPro" id="IPR052156">
    <property type="entry name" value="BCAA_Transport_ATP-bd_LivF"/>
</dbReference>
<dbReference type="GO" id="GO:0016887">
    <property type="term" value="F:ATP hydrolysis activity"/>
    <property type="evidence" value="ECO:0007669"/>
    <property type="project" value="InterPro"/>
</dbReference>
<protein>
    <submittedName>
        <fullName evidence="7">ABC transporter ATP-binding protein</fullName>
    </submittedName>
</protein>
<comment type="caution">
    <text evidence="7">The sequence shown here is derived from an EMBL/GenBank/DDBJ whole genome shotgun (WGS) entry which is preliminary data.</text>
</comment>
<evidence type="ECO:0000256" key="4">
    <source>
        <dbReference type="ARBA" id="ARBA00022840"/>
    </source>
</evidence>
<organism evidence="7 8">
    <name type="scientific">Candidatus Uhrbacteria bacterium CG10_big_fil_rev_8_21_14_0_10_48_11</name>
    <dbReference type="NCBI Taxonomy" id="1975037"/>
    <lineage>
        <taxon>Bacteria</taxon>
        <taxon>Candidatus Uhriibacteriota</taxon>
    </lineage>
</organism>
<dbReference type="InterPro" id="IPR003593">
    <property type="entry name" value="AAA+_ATPase"/>
</dbReference>
<dbReference type="EMBL" id="PFET01000008">
    <property type="protein sequence ID" value="PJE75910.1"/>
    <property type="molecule type" value="Genomic_DNA"/>
</dbReference>
<dbReference type="AlphaFoldDB" id="A0A2M8LEN9"/>
<evidence type="ECO:0000256" key="2">
    <source>
        <dbReference type="ARBA" id="ARBA00022448"/>
    </source>
</evidence>
<keyword evidence="2" id="KW-0813">Transport</keyword>
<keyword evidence="3" id="KW-0547">Nucleotide-binding</keyword>
<reference evidence="7 8" key="1">
    <citation type="submission" date="2017-09" db="EMBL/GenBank/DDBJ databases">
        <title>Depth-based differentiation of microbial function through sediment-hosted aquifers and enrichment of novel symbionts in the deep terrestrial subsurface.</title>
        <authorList>
            <person name="Probst A.J."/>
            <person name="Ladd B."/>
            <person name="Jarett J.K."/>
            <person name="Geller-Mcgrath D.E."/>
            <person name="Sieber C.M."/>
            <person name="Emerson J.B."/>
            <person name="Anantharaman K."/>
            <person name="Thomas B.C."/>
            <person name="Malmstrom R."/>
            <person name="Stieglmeier M."/>
            <person name="Klingl A."/>
            <person name="Woyke T."/>
            <person name="Ryan C.M."/>
            <person name="Banfield J.F."/>
        </authorList>
    </citation>
    <scope>NUCLEOTIDE SEQUENCE [LARGE SCALE GENOMIC DNA]</scope>
    <source>
        <strain evidence="7">CG10_big_fil_rev_8_21_14_0_10_48_11</strain>
    </source>
</reference>
<proteinExistence type="inferred from homology"/>
<dbReference type="PROSITE" id="PS50893">
    <property type="entry name" value="ABC_TRANSPORTER_2"/>
    <property type="match status" value="1"/>
</dbReference>
<accession>A0A2M8LEN9</accession>
<dbReference type="Pfam" id="PF00005">
    <property type="entry name" value="ABC_tran"/>
    <property type="match status" value="1"/>
</dbReference>
<dbReference type="InterPro" id="IPR027417">
    <property type="entry name" value="P-loop_NTPase"/>
</dbReference>
<dbReference type="CDD" id="cd03224">
    <property type="entry name" value="ABC_TM1139_LivF_branched"/>
    <property type="match status" value="1"/>
</dbReference>
<dbReference type="Gene3D" id="3.40.50.300">
    <property type="entry name" value="P-loop containing nucleotide triphosphate hydrolases"/>
    <property type="match status" value="1"/>
</dbReference>
<feature type="domain" description="ABC transporter" evidence="6">
    <location>
        <begin position="4"/>
        <end position="237"/>
    </location>
</feature>
<evidence type="ECO:0000256" key="1">
    <source>
        <dbReference type="ARBA" id="ARBA00005417"/>
    </source>
</evidence>
<dbReference type="GO" id="GO:0015807">
    <property type="term" value="P:L-amino acid transport"/>
    <property type="evidence" value="ECO:0007669"/>
    <property type="project" value="TreeGrafter"/>
</dbReference>